<evidence type="ECO:0000313" key="6">
    <source>
        <dbReference type="Proteomes" id="UP001164746"/>
    </source>
</evidence>
<proteinExistence type="predicted"/>
<evidence type="ECO:0000256" key="3">
    <source>
        <dbReference type="ARBA" id="ARBA00022729"/>
    </source>
</evidence>
<evidence type="ECO:0000256" key="1">
    <source>
        <dbReference type="ARBA" id="ARBA00004613"/>
    </source>
</evidence>
<dbReference type="Proteomes" id="UP001164746">
    <property type="component" value="Chromosome 14"/>
</dbReference>
<dbReference type="SMART" id="SM00110">
    <property type="entry name" value="C1Q"/>
    <property type="match status" value="1"/>
</dbReference>
<evidence type="ECO:0000256" key="2">
    <source>
        <dbReference type="ARBA" id="ARBA00022525"/>
    </source>
</evidence>
<gene>
    <name evidence="5" type="ORF">MAR_010909</name>
</gene>
<dbReference type="PRINTS" id="PR00007">
    <property type="entry name" value="COMPLEMNTC1Q"/>
</dbReference>
<keyword evidence="6" id="KW-1185">Reference proteome</keyword>
<dbReference type="InterPro" id="IPR001073">
    <property type="entry name" value="C1q_dom"/>
</dbReference>
<dbReference type="PROSITE" id="PS50871">
    <property type="entry name" value="C1Q"/>
    <property type="match status" value="1"/>
</dbReference>
<feature type="non-terminal residue" evidence="5">
    <location>
        <position position="1"/>
    </location>
</feature>
<dbReference type="InterPro" id="IPR050822">
    <property type="entry name" value="Cerebellin_Synaptic_Org"/>
</dbReference>
<keyword evidence="3" id="KW-0732">Signal</keyword>
<organism evidence="5 6">
    <name type="scientific">Mya arenaria</name>
    <name type="common">Soft-shell clam</name>
    <dbReference type="NCBI Taxonomy" id="6604"/>
    <lineage>
        <taxon>Eukaryota</taxon>
        <taxon>Metazoa</taxon>
        <taxon>Spiralia</taxon>
        <taxon>Lophotrochozoa</taxon>
        <taxon>Mollusca</taxon>
        <taxon>Bivalvia</taxon>
        <taxon>Autobranchia</taxon>
        <taxon>Heteroconchia</taxon>
        <taxon>Euheterodonta</taxon>
        <taxon>Imparidentia</taxon>
        <taxon>Neoheterodontei</taxon>
        <taxon>Myida</taxon>
        <taxon>Myoidea</taxon>
        <taxon>Myidae</taxon>
        <taxon>Mya</taxon>
    </lineage>
</organism>
<accession>A0ABY7FSK9</accession>
<comment type="subcellular location">
    <subcellularLocation>
        <location evidence="1">Secreted</location>
    </subcellularLocation>
</comment>
<dbReference type="SUPFAM" id="SSF49842">
    <property type="entry name" value="TNF-like"/>
    <property type="match status" value="1"/>
</dbReference>
<sequence>MSAVIRPVAFTATLGHNIATLGKQQAIIYEEVTLNLGDAYDVRHGIFTAPFAGLYEFTAVVLNRGGVSTGLSLVLNGEAVTKVQSGDSSYYTMGTNAVALKLVAGDEVWVRHTDQSDSNSIQGESTSSFTGYLIDDNIAVEVVPVVRYDPEVDINHDLVVDLNLADKHELVVDLNLEVRHDLVVGVILNGGYDLAISNLELTNEPLFPFTGVSKALVLGTGEGKGLLDLTDRVDLADRCERGAVWVLYDLARDSPSSLWFSISSRMSSSSNSSLRDLRIMSSDSLWMVRSAGLPFLIDFLPDMLPLRDSRADDIEPRLSGRWGRLLRL</sequence>
<protein>
    <submittedName>
        <fullName evidence="5">C1QL4-like protein</fullName>
    </submittedName>
</protein>
<name>A0ABY7FSK9_MYAAR</name>
<dbReference type="EMBL" id="CP111025">
    <property type="protein sequence ID" value="WAR25205.1"/>
    <property type="molecule type" value="Genomic_DNA"/>
</dbReference>
<feature type="domain" description="C1q" evidence="4">
    <location>
        <begin position="3"/>
        <end position="140"/>
    </location>
</feature>
<dbReference type="PANTHER" id="PTHR22923:SF116">
    <property type="entry name" value="C1Q DOMAIN-CONTAINING PROTEIN"/>
    <property type="match status" value="1"/>
</dbReference>
<dbReference type="Gene3D" id="2.60.120.40">
    <property type="match status" value="1"/>
</dbReference>
<dbReference type="PANTHER" id="PTHR22923">
    <property type="entry name" value="CEREBELLIN-RELATED"/>
    <property type="match status" value="1"/>
</dbReference>
<reference evidence="5" key="1">
    <citation type="submission" date="2022-11" db="EMBL/GenBank/DDBJ databases">
        <title>Centuries of genome instability and evolution in soft-shell clam transmissible cancer (bioRxiv).</title>
        <authorList>
            <person name="Hart S.F.M."/>
            <person name="Yonemitsu M.A."/>
            <person name="Giersch R.M."/>
            <person name="Beal B.F."/>
            <person name="Arriagada G."/>
            <person name="Davis B.W."/>
            <person name="Ostrander E.A."/>
            <person name="Goff S.P."/>
            <person name="Metzger M.J."/>
        </authorList>
    </citation>
    <scope>NUCLEOTIDE SEQUENCE</scope>
    <source>
        <strain evidence="5">MELC-2E11</strain>
        <tissue evidence="5">Siphon/mantle</tissue>
    </source>
</reference>
<evidence type="ECO:0000313" key="5">
    <source>
        <dbReference type="EMBL" id="WAR25205.1"/>
    </source>
</evidence>
<keyword evidence="2" id="KW-0964">Secreted</keyword>
<evidence type="ECO:0000259" key="4">
    <source>
        <dbReference type="PROSITE" id="PS50871"/>
    </source>
</evidence>
<dbReference type="Pfam" id="PF00386">
    <property type="entry name" value="C1q"/>
    <property type="match status" value="1"/>
</dbReference>
<dbReference type="InterPro" id="IPR008983">
    <property type="entry name" value="Tumour_necrosis_fac-like_dom"/>
</dbReference>